<accession>A0A430B140</accession>
<evidence type="ECO:0000313" key="5">
    <source>
        <dbReference type="Proteomes" id="UP000287605"/>
    </source>
</evidence>
<evidence type="ECO:0000256" key="3">
    <source>
        <dbReference type="SAM" id="Phobius"/>
    </source>
</evidence>
<reference evidence="4 5" key="1">
    <citation type="submission" date="2017-05" db="EMBL/GenBank/DDBJ databases">
        <title>Vagococcus spp. assemblies.</title>
        <authorList>
            <person name="Gulvik C.A."/>
        </authorList>
    </citation>
    <scope>NUCLEOTIDE SEQUENCE [LARGE SCALE GENOMIC DNA]</scope>
    <source>
        <strain evidence="4 5">CCUG 51432</strain>
    </source>
</reference>
<name>A0A430B140_9ENTE</name>
<dbReference type="AlphaFoldDB" id="A0A430B140"/>
<dbReference type="RefSeq" id="WP_126807546.1">
    <property type="nucleotide sequence ID" value="NZ_NGKA01000004.1"/>
</dbReference>
<organism evidence="4 5">
    <name type="scientific">Vagococcus elongatus</name>
    <dbReference type="NCBI Taxonomy" id="180344"/>
    <lineage>
        <taxon>Bacteria</taxon>
        <taxon>Bacillati</taxon>
        <taxon>Bacillota</taxon>
        <taxon>Bacilli</taxon>
        <taxon>Lactobacillales</taxon>
        <taxon>Enterococcaceae</taxon>
        <taxon>Vagococcus</taxon>
    </lineage>
</organism>
<evidence type="ECO:0000256" key="1">
    <source>
        <dbReference type="ARBA" id="ARBA00004241"/>
    </source>
</evidence>
<keyword evidence="3" id="KW-0812">Transmembrane</keyword>
<comment type="subcellular location">
    <subcellularLocation>
        <location evidence="1">Cell surface</location>
    </subcellularLocation>
</comment>
<dbReference type="GO" id="GO:0009986">
    <property type="term" value="C:cell surface"/>
    <property type="evidence" value="ECO:0007669"/>
    <property type="project" value="UniProtKB-SubCell"/>
</dbReference>
<keyword evidence="3" id="KW-0472">Membrane</keyword>
<dbReference type="GO" id="GO:0030420">
    <property type="term" value="P:establishment of competence for transformation"/>
    <property type="evidence" value="ECO:0007669"/>
    <property type="project" value="UniProtKB-KW"/>
</dbReference>
<proteinExistence type="predicted"/>
<dbReference type="OrthoDB" id="2185379at2"/>
<keyword evidence="5" id="KW-1185">Reference proteome</keyword>
<keyword evidence="3" id="KW-1133">Transmembrane helix</keyword>
<dbReference type="InterPro" id="IPR012902">
    <property type="entry name" value="N_methyl_site"/>
</dbReference>
<dbReference type="Proteomes" id="UP000287605">
    <property type="component" value="Unassembled WGS sequence"/>
</dbReference>
<evidence type="ECO:0000256" key="2">
    <source>
        <dbReference type="ARBA" id="ARBA00023287"/>
    </source>
</evidence>
<dbReference type="InterPro" id="IPR016977">
    <property type="entry name" value="ComGF"/>
</dbReference>
<dbReference type="EMBL" id="NGKA01000004">
    <property type="protein sequence ID" value="RSU14034.1"/>
    <property type="molecule type" value="Genomic_DNA"/>
</dbReference>
<keyword evidence="2" id="KW-0178">Competence</keyword>
<evidence type="ECO:0008006" key="6">
    <source>
        <dbReference type="Google" id="ProtNLM"/>
    </source>
</evidence>
<gene>
    <name evidence="4" type="ORF">CBF29_03885</name>
</gene>
<dbReference type="Pfam" id="PF15980">
    <property type="entry name" value="ComGF"/>
    <property type="match status" value="1"/>
</dbReference>
<feature type="transmembrane region" description="Helical" evidence="3">
    <location>
        <begin position="12"/>
        <end position="32"/>
    </location>
</feature>
<dbReference type="Pfam" id="PF07963">
    <property type="entry name" value="N_methyl"/>
    <property type="match status" value="1"/>
</dbReference>
<protein>
    <recommendedName>
        <fullName evidence="6">Prepilin-type cleavage/methylation domain-containing protein</fullName>
    </recommendedName>
</protein>
<dbReference type="NCBIfam" id="NF041002">
    <property type="entry name" value="pilin_ComGF"/>
    <property type="match status" value="1"/>
</dbReference>
<evidence type="ECO:0000313" key="4">
    <source>
        <dbReference type="EMBL" id="RSU14034.1"/>
    </source>
</evidence>
<sequence>MNKQNYQGFTLLEALVALLVLLLTCSFFVGLIRGTQQLIHDDGAQNHMEWHLFLNQLTHELTNLTLVEVGEDYLKLIEKGPKNEIYRTTIELYYRRQMIRKSTNGGHQPLLLHVRKAKFKEVATGVIEINVELLDGEKRQGRIRHEKKQEP</sequence>
<comment type="caution">
    <text evidence="4">The sequence shown here is derived from an EMBL/GenBank/DDBJ whole genome shotgun (WGS) entry which is preliminary data.</text>
</comment>